<dbReference type="Proteomes" id="UP000254866">
    <property type="component" value="Unassembled WGS sequence"/>
</dbReference>
<evidence type="ECO:0000256" key="7">
    <source>
        <dbReference type="ARBA" id="ARBA00022670"/>
    </source>
</evidence>
<keyword evidence="6 14" id="KW-0121">Carboxypeptidase</keyword>
<dbReference type="Gene3D" id="3.40.50.1820">
    <property type="entry name" value="alpha/beta hydrolase"/>
    <property type="match status" value="1"/>
</dbReference>
<dbReference type="AlphaFoldDB" id="A0A370TZ78"/>
<dbReference type="SUPFAM" id="SSF53474">
    <property type="entry name" value="alpha/beta-Hydrolases"/>
    <property type="match status" value="1"/>
</dbReference>
<dbReference type="GO" id="GO:0005886">
    <property type="term" value="C:plasma membrane"/>
    <property type="evidence" value="ECO:0007669"/>
    <property type="project" value="UniProtKB-SubCell"/>
</dbReference>
<organism evidence="15 16">
    <name type="scientific">Venustampulla echinocandica</name>
    <dbReference type="NCBI Taxonomy" id="2656787"/>
    <lineage>
        <taxon>Eukaryota</taxon>
        <taxon>Fungi</taxon>
        <taxon>Dikarya</taxon>
        <taxon>Ascomycota</taxon>
        <taxon>Pezizomycotina</taxon>
        <taxon>Leotiomycetes</taxon>
        <taxon>Helotiales</taxon>
        <taxon>Pleuroascaceae</taxon>
        <taxon>Venustampulla</taxon>
    </lineage>
</organism>
<gene>
    <name evidence="15" type="ORF">BP5553_00794</name>
</gene>
<evidence type="ECO:0000256" key="5">
    <source>
        <dbReference type="ARBA" id="ARBA00022622"/>
    </source>
</evidence>
<dbReference type="GO" id="GO:0006508">
    <property type="term" value="P:proteolysis"/>
    <property type="evidence" value="ECO:0007669"/>
    <property type="project" value="UniProtKB-KW"/>
</dbReference>
<protein>
    <recommendedName>
        <fullName evidence="14">Carboxypeptidase</fullName>
        <ecNumber evidence="14">3.4.16.-</ecNumber>
    </recommendedName>
</protein>
<keyword evidence="10" id="KW-0843">Virulence</keyword>
<evidence type="ECO:0000256" key="13">
    <source>
        <dbReference type="ARBA" id="ARBA00037356"/>
    </source>
</evidence>
<evidence type="ECO:0000313" key="15">
    <source>
        <dbReference type="EMBL" id="RDL40815.1"/>
    </source>
</evidence>
<comment type="catalytic activity">
    <reaction evidence="1">
        <text>Preferential release of a C-terminal arginine or lysine residue.</text>
        <dbReference type="EC" id="3.4.16.6"/>
    </reaction>
</comment>
<reference evidence="15 16" key="1">
    <citation type="journal article" date="2018" name="IMA Fungus">
        <title>IMA Genome-F 9: Draft genome sequence of Annulohypoxylon stygium, Aspergillus mulundensis, Berkeleyomyces basicola (syn. Thielaviopsis basicola), Ceratocystis smalleyi, two Cercospora beticola strains, Coleophoma cylindrospora, Fusarium fracticaudum, Phialophora cf. hyalina, and Morchella septimelata.</title>
        <authorList>
            <person name="Wingfield B.D."/>
            <person name="Bills G.F."/>
            <person name="Dong Y."/>
            <person name="Huang W."/>
            <person name="Nel W.J."/>
            <person name="Swalarsk-Parry B.S."/>
            <person name="Vaghefi N."/>
            <person name="Wilken P.M."/>
            <person name="An Z."/>
            <person name="de Beer Z.W."/>
            <person name="De Vos L."/>
            <person name="Chen L."/>
            <person name="Duong T.A."/>
            <person name="Gao Y."/>
            <person name="Hammerbacher A."/>
            <person name="Kikkert J.R."/>
            <person name="Li Y."/>
            <person name="Li H."/>
            <person name="Li K."/>
            <person name="Li Q."/>
            <person name="Liu X."/>
            <person name="Ma X."/>
            <person name="Naidoo K."/>
            <person name="Pethybridge S.J."/>
            <person name="Sun J."/>
            <person name="Steenkamp E.T."/>
            <person name="van der Nest M.A."/>
            <person name="van Wyk S."/>
            <person name="Wingfield M.J."/>
            <person name="Xiong C."/>
            <person name="Yue Q."/>
            <person name="Zhang X."/>
        </authorList>
    </citation>
    <scope>NUCLEOTIDE SEQUENCE [LARGE SCALE GENOMIC DNA]</scope>
    <source>
        <strain evidence="15 16">BP 5553</strain>
    </source>
</reference>
<evidence type="ECO:0000256" key="1">
    <source>
        <dbReference type="ARBA" id="ARBA00001003"/>
    </source>
</evidence>
<dbReference type="InterPro" id="IPR033124">
    <property type="entry name" value="Ser_caboxypep_his_AS"/>
</dbReference>
<dbReference type="OrthoDB" id="443318at2759"/>
<comment type="function">
    <text evidence="13">Extracellular serine carboxypeptidase that contributes to pathogenicity.</text>
</comment>
<evidence type="ECO:0000256" key="6">
    <source>
        <dbReference type="ARBA" id="ARBA00022645"/>
    </source>
</evidence>
<dbReference type="EMBL" id="NPIC01000001">
    <property type="protein sequence ID" value="RDL40815.1"/>
    <property type="molecule type" value="Genomic_DNA"/>
</dbReference>
<evidence type="ECO:0000256" key="8">
    <source>
        <dbReference type="ARBA" id="ARBA00022729"/>
    </source>
</evidence>
<evidence type="ECO:0000256" key="9">
    <source>
        <dbReference type="ARBA" id="ARBA00022801"/>
    </source>
</evidence>
<dbReference type="InterPro" id="IPR001563">
    <property type="entry name" value="Peptidase_S10"/>
</dbReference>
<evidence type="ECO:0000313" key="16">
    <source>
        <dbReference type="Proteomes" id="UP000254866"/>
    </source>
</evidence>
<dbReference type="Pfam" id="PF00450">
    <property type="entry name" value="Peptidase_S10"/>
    <property type="match status" value="1"/>
</dbReference>
<keyword evidence="16" id="KW-1185">Reference proteome</keyword>
<evidence type="ECO:0000256" key="10">
    <source>
        <dbReference type="ARBA" id="ARBA00023026"/>
    </source>
</evidence>
<sequence length="415" mass="45325">MLYIDQPVQTGFSYDTLVNGTINQIHSPLDITVEDFSISGVPTVNNTFLVGTFPSTNPLNTASLTTTAAFSAWQFMQTWTQDIWTESYGGHYGPTFANFFEDQNDRIENGEIKSPATKLHLDTLGIGNGCIDIESQISAYPQMAFNNTYGLQLMTEAEYQSALSSYPKYQSLIESCRSAEASSALSETAAAACSEAYGFCFKTMWATYNEHGRNVFDIGLPLISSWSPKFAAGYLNQAEVQQALGVPLNFTGLSTGVASAFDATGDFARGGNLKALGSLLDRGVKVALMYGDKDYQCNWLGGENASLHIPSTLSAGFRSAGYASLDTNSTYSGGFVRQYGYLSFTRVFNAGHEVPWYQPETAYQIFTRAMLGTDIATSTIPLGSGEEYKTEGPQSCFSVKTQVAEKRERVCYLWV</sequence>
<dbReference type="PRINTS" id="PR00724">
    <property type="entry name" value="CRBOXYPTASEC"/>
</dbReference>
<evidence type="ECO:0000256" key="14">
    <source>
        <dbReference type="RuleBase" id="RU361156"/>
    </source>
</evidence>
<keyword evidence="5" id="KW-0472">Membrane</keyword>
<keyword evidence="4" id="KW-1003">Cell membrane</keyword>
<dbReference type="RefSeq" id="XP_031873471.1">
    <property type="nucleotide sequence ID" value="XM_032009417.1"/>
</dbReference>
<dbReference type="PROSITE" id="PS00560">
    <property type="entry name" value="CARBOXYPEPT_SER_HIS"/>
    <property type="match status" value="1"/>
</dbReference>
<keyword evidence="9 14" id="KW-0378">Hydrolase</keyword>
<keyword evidence="8" id="KW-0732">Signal</keyword>
<keyword evidence="11" id="KW-0325">Glycoprotein</keyword>
<proteinExistence type="inferred from homology"/>
<evidence type="ECO:0000256" key="11">
    <source>
        <dbReference type="ARBA" id="ARBA00023180"/>
    </source>
</evidence>
<keyword evidence="7 14" id="KW-0645">Protease</keyword>
<dbReference type="GO" id="GO:0004185">
    <property type="term" value="F:serine-type carboxypeptidase activity"/>
    <property type="evidence" value="ECO:0007669"/>
    <property type="project" value="UniProtKB-UniRule"/>
</dbReference>
<keyword evidence="12" id="KW-0449">Lipoprotein</keyword>
<dbReference type="PANTHER" id="PTHR11802:SF189">
    <property type="entry name" value="CARBOXYPEPTIDASE"/>
    <property type="match status" value="1"/>
</dbReference>
<dbReference type="EC" id="3.4.16.-" evidence="14"/>
<comment type="caution">
    <text evidence="15">The sequence shown here is derived from an EMBL/GenBank/DDBJ whole genome shotgun (WGS) entry which is preliminary data.</text>
</comment>
<dbReference type="InterPro" id="IPR029058">
    <property type="entry name" value="AB_hydrolase_fold"/>
</dbReference>
<evidence type="ECO:0000256" key="12">
    <source>
        <dbReference type="ARBA" id="ARBA00023288"/>
    </source>
</evidence>
<dbReference type="GO" id="GO:0098552">
    <property type="term" value="C:side of membrane"/>
    <property type="evidence" value="ECO:0007669"/>
    <property type="project" value="UniProtKB-KW"/>
</dbReference>
<evidence type="ECO:0000256" key="3">
    <source>
        <dbReference type="ARBA" id="ARBA00009431"/>
    </source>
</evidence>
<comment type="similarity">
    <text evidence="3 14">Belongs to the peptidase S10 family.</text>
</comment>
<dbReference type="STRING" id="2656787.A0A370TZ78"/>
<evidence type="ECO:0000256" key="4">
    <source>
        <dbReference type="ARBA" id="ARBA00022475"/>
    </source>
</evidence>
<dbReference type="InterPro" id="IPR018202">
    <property type="entry name" value="Ser_caboxypep_ser_AS"/>
</dbReference>
<name>A0A370TZ78_9HELO</name>
<accession>A0A370TZ78</accession>
<dbReference type="GO" id="GO:0000324">
    <property type="term" value="C:fungal-type vacuole"/>
    <property type="evidence" value="ECO:0007669"/>
    <property type="project" value="TreeGrafter"/>
</dbReference>
<keyword evidence="5" id="KW-0336">GPI-anchor</keyword>
<dbReference type="GeneID" id="43593643"/>
<dbReference type="PROSITE" id="PS00131">
    <property type="entry name" value="CARBOXYPEPT_SER_SER"/>
    <property type="match status" value="1"/>
</dbReference>
<evidence type="ECO:0000256" key="2">
    <source>
        <dbReference type="ARBA" id="ARBA00004609"/>
    </source>
</evidence>
<dbReference type="PANTHER" id="PTHR11802">
    <property type="entry name" value="SERINE PROTEASE FAMILY S10 SERINE CARBOXYPEPTIDASE"/>
    <property type="match status" value="1"/>
</dbReference>
<comment type="subcellular location">
    <subcellularLocation>
        <location evidence="2">Cell membrane</location>
        <topology evidence="2">Lipid-anchor</topology>
        <topology evidence="2">GPI-anchor</topology>
    </subcellularLocation>
</comment>